<keyword evidence="4" id="KW-1185">Reference proteome</keyword>
<dbReference type="GO" id="GO:0046872">
    <property type="term" value="F:metal ion binding"/>
    <property type="evidence" value="ECO:0007669"/>
    <property type="project" value="UniProtKB-KW"/>
</dbReference>
<comment type="caution">
    <text evidence="3">The sequence shown here is derived from an EMBL/GenBank/DDBJ whole genome shotgun (WGS) entry which is preliminary data.</text>
</comment>
<accession>A0A501X1U9</accession>
<dbReference type="InterPro" id="IPR011234">
    <property type="entry name" value="Fumarylacetoacetase-like_C"/>
</dbReference>
<dbReference type="GO" id="GO:0008704">
    <property type="term" value="F:5-carboxymethyl-2-hydroxymuconate delta-isomerase activity"/>
    <property type="evidence" value="ECO:0007669"/>
    <property type="project" value="InterPro"/>
</dbReference>
<evidence type="ECO:0000259" key="2">
    <source>
        <dbReference type="Pfam" id="PF01557"/>
    </source>
</evidence>
<dbReference type="PANTHER" id="PTHR11820">
    <property type="entry name" value="ACYLPYRUVASE"/>
    <property type="match status" value="1"/>
</dbReference>
<dbReference type="Proteomes" id="UP000315901">
    <property type="component" value="Unassembled WGS sequence"/>
</dbReference>
<dbReference type="SUPFAM" id="SSF56529">
    <property type="entry name" value="FAH"/>
    <property type="match status" value="1"/>
</dbReference>
<proteinExistence type="predicted"/>
<reference evidence="3 4" key="1">
    <citation type="submission" date="2019-06" db="EMBL/GenBank/DDBJ databases">
        <title>A novel bacterium of genus Marinomonas, isolated from coastal sand.</title>
        <authorList>
            <person name="Huang H."/>
            <person name="Mo K."/>
            <person name="Hu Y."/>
        </authorList>
    </citation>
    <scope>NUCLEOTIDE SEQUENCE [LARGE SCALE GENOMIC DNA]</scope>
    <source>
        <strain evidence="3 4">HB171799</strain>
    </source>
</reference>
<sequence length="245" mass="26317">MYTYRLEESGQAVSKASNASFEVELAQPLLPPTTGSVLGVALNDKTLVASLADAFNDKPYVAPPKTPVLHIKTDNTHIGHGQTIKIPADRGTVYAGPALGIVIGKQACRVSEAQALDYVQGYTVVNEVSLAEVSFYRPAVKAKCRDTFCPMGPWVADKSLISNPNDLTIKTYINDELVHETGTDQLVHSVEKVISYISSFMTLSEGDVIIAGTPLRTDALAIKDGDIVMVEISNVGRLANPVETE</sequence>
<keyword evidence="3" id="KW-0413">Isomerase</keyword>
<protein>
    <submittedName>
        <fullName evidence="3">4-hydroxyphenylacetate isomerase</fullName>
    </submittedName>
</protein>
<dbReference type="Gene3D" id="3.90.850.10">
    <property type="entry name" value="Fumarylacetoacetase-like, C-terminal domain"/>
    <property type="match status" value="1"/>
</dbReference>
<feature type="domain" description="Fumarylacetoacetase-like C-terminal" evidence="2">
    <location>
        <begin position="37"/>
        <end position="242"/>
    </location>
</feature>
<keyword evidence="1" id="KW-0479">Metal-binding</keyword>
<name>A0A501X1U9_9GAMM</name>
<dbReference type="PANTHER" id="PTHR11820:SF114">
    <property type="entry name" value="4-HYDROXYPHENYLACETATE CATABOLISM PROTEIN"/>
    <property type="match status" value="1"/>
</dbReference>
<gene>
    <name evidence="3" type="ORF">FJM67_04105</name>
</gene>
<dbReference type="NCBIfam" id="TIGR02305">
    <property type="entry name" value="HpaG-N-term"/>
    <property type="match status" value="1"/>
</dbReference>
<evidence type="ECO:0000256" key="1">
    <source>
        <dbReference type="ARBA" id="ARBA00022723"/>
    </source>
</evidence>
<dbReference type="InterPro" id="IPR036663">
    <property type="entry name" value="Fumarylacetoacetase_C_sf"/>
</dbReference>
<dbReference type="InterPro" id="IPR012686">
    <property type="entry name" value="HPA_isomer/decarb_N"/>
</dbReference>
<organism evidence="3 4">
    <name type="scientific">Maribrevibacterium harenarium</name>
    <dbReference type="NCBI Taxonomy" id="2589817"/>
    <lineage>
        <taxon>Bacteria</taxon>
        <taxon>Pseudomonadati</taxon>
        <taxon>Pseudomonadota</taxon>
        <taxon>Gammaproteobacteria</taxon>
        <taxon>Oceanospirillales</taxon>
        <taxon>Oceanospirillaceae</taxon>
        <taxon>Maribrevibacterium</taxon>
    </lineage>
</organism>
<dbReference type="RefSeq" id="WP_140587404.1">
    <property type="nucleotide sequence ID" value="NZ_VFRR01000005.1"/>
</dbReference>
<dbReference type="AlphaFoldDB" id="A0A501X1U9"/>
<dbReference type="OrthoDB" id="9805307at2"/>
<dbReference type="Pfam" id="PF01557">
    <property type="entry name" value="FAA_hydrolase"/>
    <property type="match status" value="1"/>
</dbReference>
<evidence type="ECO:0000313" key="4">
    <source>
        <dbReference type="Proteomes" id="UP000315901"/>
    </source>
</evidence>
<dbReference type="EMBL" id="VFRR01000005">
    <property type="protein sequence ID" value="TPE54452.1"/>
    <property type="molecule type" value="Genomic_DNA"/>
</dbReference>
<evidence type="ECO:0000313" key="3">
    <source>
        <dbReference type="EMBL" id="TPE54452.1"/>
    </source>
</evidence>
<dbReference type="GO" id="GO:0018800">
    <property type="term" value="F:5-oxopent-3-ene-1,2,5-tricarboxylate decarboxylase activity"/>
    <property type="evidence" value="ECO:0007669"/>
    <property type="project" value="InterPro"/>
</dbReference>